<dbReference type="EMBL" id="JACMHY010000007">
    <property type="protein sequence ID" value="MBC2867067.1"/>
    <property type="molecule type" value="Genomic_DNA"/>
</dbReference>
<dbReference type="NCBIfam" id="TIGR01490">
    <property type="entry name" value="HAD-SF-IB-hyp1"/>
    <property type="match status" value="1"/>
</dbReference>
<comment type="similarity">
    <text evidence="1">Belongs to the HAD-like hydrolase superfamily. SerB family.</text>
</comment>
<dbReference type="InterPro" id="IPR006385">
    <property type="entry name" value="HAD_hydro_SerB1"/>
</dbReference>
<keyword evidence="4" id="KW-0460">Magnesium</keyword>
<evidence type="ECO:0000256" key="1">
    <source>
        <dbReference type="ARBA" id="ARBA00009184"/>
    </source>
</evidence>
<sequence length="218" mass="23789">MLDFWHFWRTVRHEWPAVGDQDDHDGEVRTTGADRSALNRAYYRRFAGVPAHAVRAAAHRWYDAHRRRPDAFVVGGLQAVRWHRCRGHEVVLVSGSLRLVVERVAEDLGATQVCCTEQVVSADGVLTGEVDRPMIGRAKADAVAAVLAERGVPAAQCFAYGDHDSDLDMLRSVGNPVVVGGTPALRQEAERCGWPVLSPRTGPLGALADRRIPAGVNG</sequence>
<dbReference type="InterPro" id="IPR023214">
    <property type="entry name" value="HAD_sf"/>
</dbReference>
<dbReference type="OrthoDB" id="25607at2"/>
<evidence type="ECO:0000256" key="2">
    <source>
        <dbReference type="ARBA" id="ARBA00022723"/>
    </source>
</evidence>
<dbReference type="GO" id="GO:0016787">
    <property type="term" value="F:hydrolase activity"/>
    <property type="evidence" value="ECO:0007669"/>
    <property type="project" value="UniProtKB-KW"/>
</dbReference>
<gene>
    <name evidence="5" type="ORF">H1R13_19470</name>
</gene>
<dbReference type="Gene3D" id="3.40.50.1000">
    <property type="entry name" value="HAD superfamily/HAD-like"/>
    <property type="match status" value="1"/>
</dbReference>
<dbReference type="Gene3D" id="1.20.1440.100">
    <property type="entry name" value="SG protein - dephosphorylation function"/>
    <property type="match status" value="1"/>
</dbReference>
<dbReference type="AlphaFoldDB" id="A0A7X1LRW4"/>
<reference evidence="5 6" key="1">
    <citation type="submission" date="2020-08" db="EMBL/GenBank/DDBJ databases">
        <title>Whole-Genome Sequence of French Clinical Streptomyces mexicanus Strain Q0842.</title>
        <authorList>
            <person name="Boxberger M."/>
            <person name="La Scola B."/>
        </authorList>
    </citation>
    <scope>NUCLEOTIDE SEQUENCE [LARGE SCALE GENOMIC DNA]</scope>
    <source>
        <strain evidence="5 6">Marseille-Q0842</strain>
    </source>
</reference>
<dbReference type="SUPFAM" id="SSF56784">
    <property type="entry name" value="HAD-like"/>
    <property type="match status" value="1"/>
</dbReference>
<organism evidence="5 6">
    <name type="scientific">Streptomyces mexicanus</name>
    <dbReference type="NCBI Taxonomy" id="178566"/>
    <lineage>
        <taxon>Bacteria</taxon>
        <taxon>Bacillati</taxon>
        <taxon>Actinomycetota</taxon>
        <taxon>Actinomycetes</taxon>
        <taxon>Kitasatosporales</taxon>
        <taxon>Streptomycetaceae</taxon>
        <taxon>Streptomyces</taxon>
    </lineage>
</organism>
<dbReference type="InterPro" id="IPR050582">
    <property type="entry name" value="HAD-like_SerB"/>
</dbReference>
<dbReference type="InterPro" id="IPR036412">
    <property type="entry name" value="HAD-like_sf"/>
</dbReference>
<dbReference type="NCBIfam" id="TIGR01488">
    <property type="entry name" value="HAD-SF-IB"/>
    <property type="match status" value="1"/>
</dbReference>
<name>A0A7X1LRW4_9ACTN</name>
<evidence type="ECO:0000256" key="3">
    <source>
        <dbReference type="ARBA" id="ARBA00022801"/>
    </source>
</evidence>
<evidence type="ECO:0000313" key="5">
    <source>
        <dbReference type="EMBL" id="MBC2867067.1"/>
    </source>
</evidence>
<dbReference type="GO" id="GO:0046872">
    <property type="term" value="F:metal ion binding"/>
    <property type="evidence" value="ECO:0007669"/>
    <property type="project" value="UniProtKB-KW"/>
</dbReference>
<keyword evidence="3 5" id="KW-0378">Hydrolase</keyword>
<protein>
    <submittedName>
        <fullName evidence="5">HAD-IB family hydrolase</fullName>
    </submittedName>
</protein>
<comment type="caution">
    <text evidence="5">The sequence shown here is derived from an EMBL/GenBank/DDBJ whole genome shotgun (WGS) entry which is preliminary data.</text>
</comment>
<keyword evidence="6" id="KW-1185">Reference proteome</keyword>
<dbReference type="PANTHER" id="PTHR43344">
    <property type="entry name" value="PHOSPHOSERINE PHOSPHATASE"/>
    <property type="match status" value="1"/>
</dbReference>
<keyword evidence="2" id="KW-0479">Metal-binding</keyword>
<dbReference type="PANTHER" id="PTHR43344:SF13">
    <property type="entry name" value="PHOSPHATASE RV3661-RELATED"/>
    <property type="match status" value="1"/>
</dbReference>
<evidence type="ECO:0000313" key="6">
    <source>
        <dbReference type="Proteomes" id="UP000517694"/>
    </source>
</evidence>
<dbReference type="Proteomes" id="UP000517694">
    <property type="component" value="Unassembled WGS sequence"/>
</dbReference>
<accession>A0A7X1LRW4</accession>
<dbReference type="Pfam" id="PF12710">
    <property type="entry name" value="HAD"/>
    <property type="match status" value="1"/>
</dbReference>
<proteinExistence type="inferred from homology"/>
<evidence type="ECO:0000256" key="4">
    <source>
        <dbReference type="ARBA" id="ARBA00022842"/>
    </source>
</evidence>